<comment type="caution">
    <text evidence="1">The sequence shown here is derived from an EMBL/GenBank/DDBJ whole genome shotgun (WGS) entry which is preliminary data.</text>
</comment>
<sequence length="129" mass="14539">MGRIIILEGPDGGGKTELADHFIKAGYAYHHEGPPPRRRGWDALAHYGGLLERARRSRRDVVFDRFHLGETIYGPLTRGEDRLGIAGLKLMNRLVHATGARLWLCLPSYGACLKNWRAKRAGTEYVKDE</sequence>
<dbReference type="EMBL" id="LAZR01047561">
    <property type="protein sequence ID" value="KKK93931.1"/>
    <property type="molecule type" value="Genomic_DNA"/>
</dbReference>
<feature type="non-terminal residue" evidence="1">
    <location>
        <position position="129"/>
    </location>
</feature>
<evidence type="ECO:0008006" key="2">
    <source>
        <dbReference type="Google" id="ProtNLM"/>
    </source>
</evidence>
<dbReference type="AlphaFoldDB" id="A0A0F9CB54"/>
<dbReference type="InterPro" id="IPR027417">
    <property type="entry name" value="P-loop_NTPase"/>
</dbReference>
<dbReference type="SUPFAM" id="SSF52540">
    <property type="entry name" value="P-loop containing nucleoside triphosphate hydrolases"/>
    <property type="match status" value="1"/>
</dbReference>
<name>A0A0F9CB54_9ZZZZ</name>
<accession>A0A0F9CB54</accession>
<evidence type="ECO:0000313" key="1">
    <source>
        <dbReference type="EMBL" id="KKK93931.1"/>
    </source>
</evidence>
<reference evidence="1" key="1">
    <citation type="journal article" date="2015" name="Nature">
        <title>Complex archaea that bridge the gap between prokaryotes and eukaryotes.</title>
        <authorList>
            <person name="Spang A."/>
            <person name="Saw J.H."/>
            <person name="Jorgensen S.L."/>
            <person name="Zaremba-Niedzwiedzka K."/>
            <person name="Martijn J."/>
            <person name="Lind A.E."/>
            <person name="van Eijk R."/>
            <person name="Schleper C."/>
            <person name="Guy L."/>
            <person name="Ettema T.J."/>
        </authorList>
    </citation>
    <scope>NUCLEOTIDE SEQUENCE</scope>
</reference>
<organism evidence="1">
    <name type="scientific">marine sediment metagenome</name>
    <dbReference type="NCBI Taxonomy" id="412755"/>
    <lineage>
        <taxon>unclassified sequences</taxon>
        <taxon>metagenomes</taxon>
        <taxon>ecological metagenomes</taxon>
    </lineage>
</organism>
<dbReference type="Gene3D" id="3.40.50.300">
    <property type="entry name" value="P-loop containing nucleotide triphosphate hydrolases"/>
    <property type="match status" value="1"/>
</dbReference>
<gene>
    <name evidence="1" type="ORF">LCGC14_2687940</name>
</gene>
<proteinExistence type="predicted"/>
<protein>
    <recommendedName>
        <fullName evidence="2">Thymidylate kinase-like domain-containing protein</fullName>
    </recommendedName>
</protein>